<dbReference type="SUPFAM" id="SSF50974">
    <property type="entry name" value="Nitrous oxide reductase, N-terminal domain"/>
    <property type="match status" value="1"/>
</dbReference>
<keyword evidence="3" id="KW-1185">Reference proteome</keyword>
<sequence length="413" mass="41920">MTRFWVGGYGPDMDGDATGIGLLEGDEGRAPTTLAYRGAVTAAASPSWLAAHPTLDVVYAGLEGSGTVQAFARSGERSLTALGAPVEVGDGVCHLAVAPHGGYLVASCYGDGRVVRVGLDASGLLGEASVADAATDPYGTNAVPAAQGAPAVPGPDLNDVLASLAPAASAPARSGLLLFDEELGLTPGAAENVSPAAAVFAAALAPASAGEVPDRTSRAHAAAFLTDGRIATTDIGFDLVRIWRATSAGLVVDHQIVLPHGVGPRHMVVHPSGHLHVVTEYSCEVFTLAAGANGRWGLVAATAVSPTAQVGVDYPSEISRSRDGETLYAGVRGSNTIAALRVRGAGEVVEPLALADSGVDWPRHHLVHDGALLVAGQRSDEIGILDLDERTGAPRGIRHRTAAPAPSSILLAR</sequence>
<comment type="caution">
    <text evidence="2">The sequence shown here is derived from an EMBL/GenBank/DDBJ whole genome shotgun (WGS) entry which is preliminary data.</text>
</comment>
<dbReference type="GO" id="GO:0017057">
    <property type="term" value="F:6-phosphogluconolactonase activity"/>
    <property type="evidence" value="ECO:0007669"/>
    <property type="project" value="TreeGrafter"/>
</dbReference>
<comment type="similarity">
    <text evidence="1">Belongs to the cycloisomerase 2 family.</text>
</comment>
<dbReference type="RefSeq" id="WP_227529757.1">
    <property type="nucleotide sequence ID" value="NZ_JAGTTM010000001.1"/>
</dbReference>
<organism evidence="2 3">
    <name type="scientific">Microbacterium tenebrionis</name>
    <dbReference type="NCBI Taxonomy" id="2830665"/>
    <lineage>
        <taxon>Bacteria</taxon>
        <taxon>Bacillati</taxon>
        <taxon>Actinomycetota</taxon>
        <taxon>Actinomycetes</taxon>
        <taxon>Micrococcales</taxon>
        <taxon>Microbacteriaceae</taxon>
        <taxon>Microbacterium</taxon>
    </lineage>
</organism>
<dbReference type="Proteomes" id="UP001139289">
    <property type="component" value="Unassembled WGS sequence"/>
</dbReference>
<name>A0A9X1S0A7_9MICO</name>
<evidence type="ECO:0000256" key="1">
    <source>
        <dbReference type="ARBA" id="ARBA00005564"/>
    </source>
</evidence>
<proteinExistence type="inferred from homology"/>
<accession>A0A9X1S0A7</accession>
<dbReference type="PANTHER" id="PTHR30344">
    <property type="entry name" value="6-PHOSPHOGLUCONOLACTONASE-RELATED"/>
    <property type="match status" value="1"/>
</dbReference>
<dbReference type="AlphaFoldDB" id="A0A9X1S0A7"/>
<dbReference type="InterPro" id="IPR050282">
    <property type="entry name" value="Cycloisomerase_2"/>
</dbReference>
<reference evidence="2" key="1">
    <citation type="submission" date="2021-04" db="EMBL/GenBank/DDBJ databases">
        <title>Microbacterium tenobrionis sp. nov. and Microbacterium allomyrinae sp. nov., isolated from larvae of Tenobrio molitor and Allomyrina dichotoma, respectively.</title>
        <authorList>
            <person name="Lee S.D."/>
        </authorList>
    </citation>
    <scope>NUCLEOTIDE SEQUENCE</scope>
    <source>
        <strain evidence="2">YMB-B2</strain>
    </source>
</reference>
<dbReference type="InterPro" id="IPR011045">
    <property type="entry name" value="N2O_reductase_N"/>
</dbReference>
<evidence type="ECO:0000313" key="3">
    <source>
        <dbReference type="Proteomes" id="UP001139289"/>
    </source>
</evidence>
<dbReference type="Gene3D" id="2.130.10.10">
    <property type="entry name" value="YVTN repeat-like/Quinoprotein amine dehydrogenase"/>
    <property type="match status" value="2"/>
</dbReference>
<dbReference type="Pfam" id="PF10282">
    <property type="entry name" value="Lactonase"/>
    <property type="match status" value="2"/>
</dbReference>
<dbReference type="EMBL" id="JAGTTM010000001">
    <property type="protein sequence ID" value="MCC2028513.1"/>
    <property type="molecule type" value="Genomic_DNA"/>
</dbReference>
<protein>
    <submittedName>
        <fullName evidence="2">Beta-propeller fold lactonase family protein</fullName>
    </submittedName>
</protein>
<dbReference type="PANTHER" id="PTHR30344:SF1">
    <property type="entry name" value="6-PHOSPHOGLUCONOLACTONASE"/>
    <property type="match status" value="1"/>
</dbReference>
<dbReference type="InterPro" id="IPR015943">
    <property type="entry name" value="WD40/YVTN_repeat-like_dom_sf"/>
</dbReference>
<gene>
    <name evidence="2" type="ORF">KEC56_03070</name>
</gene>
<dbReference type="InterPro" id="IPR019405">
    <property type="entry name" value="Lactonase_7-beta_prop"/>
</dbReference>
<evidence type="ECO:0000313" key="2">
    <source>
        <dbReference type="EMBL" id="MCC2028513.1"/>
    </source>
</evidence>